<keyword evidence="2" id="KW-0812">Transmembrane</keyword>
<comment type="caution">
    <text evidence="4">The sequence shown here is derived from an EMBL/GenBank/DDBJ whole genome shotgun (WGS) entry which is preliminary data.</text>
</comment>
<evidence type="ECO:0000256" key="1">
    <source>
        <dbReference type="SAM" id="MobiDB-lite"/>
    </source>
</evidence>
<protein>
    <recommendedName>
        <fullName evidence="6">Cell surface protein</fullName>
    </recommendedName>
</protein>
<feature type="chain" id="PRO_5015550763" description="Cell surface protein" evidence="3">
    <location>
        <begin position="29"/>
        <end position="375"/>
    </location>
</feature>
<feature type="compositionally biased region" description="Low complexity" evidence="1">
    <location>
        <begin position="268"/>
        <end position="297"/>
    </location>
</feature>
<keyword evidence="2" id="KW-1133">Transmembrane helix</keyword>
<feature type="transmembrane region" description="Helical" evidence="2">
    <location>
        <begin position="322"/>
        <end position="340"/>
    </location>
</feature>
<proteinExistence type="predicted"/>
<dbReference type="EMBL" id="QEEZ01000005">
    <property type="protein sequence ID" value="PWC02196.1"/>
    <property type="molecule type" value="Genomic_DNA"/>
</dbReference>
<dbReference type="AlphaFoldDB" id="A0A2U1T869"/>
<name>A0A2U1T869_9CORY</name>
<sequence>MPMIRLHRLPVLLSFTFIVLITAALAFAAPARALTLDQGHIDAFHVTAPNSGELVLDLKEDVTGQSVRHRAENVNIVIGEHTYTDSTNNVSGVARPTYFLPQAQASDRPWPGWDTNGVKGAGFSTIDFHLTSVSGPGTIFMWQQDTFGAASPVTTSGALWLYDGVVIRQAEPSHVHVNWGFDAPGTYTITAQASGINADGQRVNSNQATYTFTVGDGSGGGQAAAGVGGGGQAASGGEQAAGGAGAPASSGGAPGAPGGGAQSGGAPGAPSAPGAPGAPGAPDALDPASADAPFSADAPPIPGFSALAGQASQDSALRMSSLWFLVGSLLILAAGIAIFWRFRKGKDDEADAAESTEDANVEAATQQITPEDKLS</sequence>
<feature type="compositionally biased region" description="Acidic residues" evidence="1">
    <location>
        <begin position="348"/>
        <end position="360"/>
    </location>
</feature>
<keyword evidence="5" id="KW-1185">Reference proteome</keyword>
<feature type="signal peptide" evidence="3">
    <location>
        <begin position="1"/>
        <end position="28"/>
    </location>
</feature>
<feature type="compositionally biased region" description="Gly residues" evidence="1">
    <location>
        <begin position="220"/>
        <end position="245"/>
    </location>
</feature>
<evidence type="ECO:0000256" key="2">
    <source>
        <dbReference type="SAM" id="Phobius"/>
    </source>
</evidence>
<dbReference type="InterPro" id="IPR022435">
    <property type="entry name" value="Surface-anchored_actinobac"/>
</dbReference>
<feature type="region of interest" description="Disordered" evidence="1">
    <location>
        <begin position="220"/>
        <end position="297"/>
    </location>
</feature>
<evidence type="ECO:0008006" key="6">
    <source>
        <dbReference type="Google" id="ProtNLM"/>
    </source>
</evidence>
<keyword evidence="3" id="KW-0732">Signal</keyword>
<dbReference type="Proteomes" id="UP000244989">
    <property type="component" value="Unassembled WGS sequence"/>
</dbReference>
<dbReference type="NCBIfam" id="NF038134">
    <property type="entry name" value="choice_anch_M"/>
    <property type="match status" value="1"/>
</dbReference>
<keyword evidence="2" id="KW-0472">Membrane</keyword>
<dbReference type="NCBIfam" id="TIGR03769">
    <property type="entry name" value="P_ac_wall_RPT"/>
    <property type="match status" value="1"/>
</dbReference>
<feature type="region of interest" description="Disordered" evidence="1">
    <location>
        <begin position="347"/>
        <end position="375"/>
    </location>
</feature>
<gene>
    <name evidence="4" type="ORF">DF222_03685</name>
</gene>
<evidence type="ECO:0000313" key="4">
    <source>
        <dbReference type="EMBL" id="PWC02196.1"/>
    </source>
</evidence>
<accession>A0A2U1T869</accession>
<dbReference type="KEGG" id="cyz:C3B44_10710"/>
<reference evidence="5" key="1">
    <citation type="submission" date="2018-04" db="EMBL/GenBank/DDBJ databases">
        <authorList>
            <person name="Liu S."/>
            <person name="Wang Z."/>
            <person name="Li J."/>
        </authorList>
    </citation>
    <scope>NUCLEOTIDE SEQUENCE [LARGE SCALE GENOMIC DNA]</scope>
    <source>
        <strain evidence="5">2189</strain>
    </source>
</reference>
<evidence type="ECO:0000313" key="5">
    <source>
        <dbReference type="Proteomes" id="UP000244989"/>
    </source>
</evidence>
<feature type="compositionally biased region" description="Gly residues" evidence="1">
    <location>
        <begin position="252"/>
        <end position="267"/>
    </location>
</feature>
<evidence type="ECO:0000256" key="3">
    <source>
        <dbReference type="SAM" id="SignalP"/>
    </source>
</evidence>
<organism evidence="4 5">
    <name type="scientific">Corynebacterium yudongzhengii</name>
    <dbReference type="NCBI Taxonomy" id="2080740"/>
    <lineage>
        <taxon>Bacteria</taxon>
        <taxon>Bacillati</taxon>
        <taxon>Actinomycetota</taxon>
        <taxon>Actinomycetes</taxon>
        <taxon>Mycobacteriales</taxon>
        <taxon>Corynebacteriaceae</taxon>
        <taxon>Corynebacterium</taxon>
    </lineage>
</organism>